<evidence type="ECO:0000256" key="5">
    <source>
        <dbReference type="ARBA" id="ARBA00022519"/>
    </source>
</evidence>
<keyword evidence="6 13" id="KW-0633">Potassium transport</keyword>
<dbReference type="Proteomes" id="UP000320948">
    <property type="component" value="Unassembled WGS sequence"/>
</dbReference>
<feature type="transmembrane region" description="Helical" evidence="13">
    <location>
        <begin position="146"/>
        <end position="164"/>
    </location>
</feature>
<organism evidence="16 17">
    <name type="scientific">Blastochloris viridis</name>
    <name type="common">Rhodopseudomonas viridis</name>
    <dbReference type="NCBI Taxonomy" id="1079"/>
    <lineage>
        <taxon>Bacteria</taxon>
        <taxon>Pseudomonadati</taxon>
        <taxon>Pseudomonadota</taxon>
        <taxon>Alphaproteobacteria</taxon>
        <taxon>Hyphomicrobiales</taxon>
        <taxon>Blastochloridaceae</taxon>
        <taxon>Blastochloris</taxon>
    </lineage>
</organism>
<feature type="domain" description="K+ potassium transporter integral membrane" evidence="14">
    <location>
        <begin position="21"/>
        <end position="469"/>
    </location>
</feature>
<dbReference type="InterPro" id="IPR053951">
    <property type="entry name" value="K_trans_N"/>
</dbReference>
<feature type="transmembrane region" description="Helical" evidence="13">
    <location>
        <begin position="292"/>
        <end position="318"/>
    </location>
</feature>
<protein>
    <recommendedName>
        <fullName evidence="13">Probable potassium transport system protein Kup</fullName>
    </recommendedName>
</protein>
<comment type="caution">
    <text evidence="16">The sequence shown here is derived from an EMBL/GenBank/DDBJ whole genome shotgun (WGS) entry which is preliminary data.</text>
</comment>
<dbReference type="PANTHER" id="PTHR30540:SF79">
    <property type="entry name" value="LOW AFFINITY POTASSIUM TRANSPORT SYSTEM PROTEIN KUP"/>
    <property type="match status" value="1"/>
</dbReference>
<evidence type="ECO:0000256" key="7">
    <source>
        <dbReference type="ARBA" id="ARBA00022692"/>
    </source>
</evidence>
<proteinExistence type="inferred from homology"/>
<accession>A0A6N4R7I0</accession>
<evidence type="ECO:0000313" key="16">
    <source>
        <dbReference type="EMBL" id="TKW61271.1"/>
    </source>
</evidence>
<feature type="domain" description="K+ potassium transporter C-terminal" evidence="15">
    <location>
        <begin position="481"/>
        <end position="630"/>
    </location>
</feature>
<reference evidence="16 17" key="1">
    <citation type="journal article" date="2017" name="Nat. Commun.">
        <title>In situ click chemistry generation of cyclooxygenase-2 inhibitors.</title>
        <authorList>
            <person name="Bhardwaj A."/>
            <person name="Kaur J."/>
            <person name="Wuest M."/>
            <person name="Wuest F."/>
        </authorList>
    </citation>
    <scope>NUCLEOTIDE SEQUENCE [LARGE SCALE GENOMIC DNA]</scope>
    <source>
        <strain evidence="16">S2_018_000_R2_106</strain>
    </source>
</reference>
<dbReference type="InterPro" id="IPR023051">
    <property type="entry name" value="Kup"/>
</dbReference>
<keyword evidence="12 13" id="KW-0472">Membrane</keyword>
<dbReference type="EMBL" id="VAFM01000001">
    <property type="protein sequence ID" value="TKW61271.1"/>
    <property type="molecule type" value="Genomic_DNA"/>
</dbReference>
<comment type="subcellular location">
    <subcellularLocation>
        <location evidence="13">Cell membrane</location>
        <topology evidence="13">Multi-pass membrane protein</topology>
    </subcellularLocation>
    <subcellularLocation>
        <location evidence="1">Membrane</location>
        <topology evidence="1">Multi-pass membrane protein</topology>
    </subcellularLocation>
</comment>
<evidence type="ECO:0000256" key="11">
    <source>
        <dbReference type="ARBA" id="ARBA00023065"/>
    </source>
</evidence>
<keyword evidence="11 13" id="KW-0406">Ion transport</keyword>
<evidence type="ECO:0000259" key="14">
    <source>
        <dbReference type="Pfam" id="PF02705"/>
    </source>
</evidence>
<feature type="transmembrane region" description="Helical" evidence="13">
    <location>
        <begin position="219"/>
        <end position="240"/>
    </location>
</feature>
<dbReference type="GO" id="GO:0015079">
    <property type="term" value="F:potassium ion transmembrane transporter activity"/>
    <property type="evidence" value="ECO:0007669"/>
    <property type="project" value="UniProtKB-UniRule"/>
</dbReference>
<dbReference type="GO" id="GO:0005886">
    <property type="term" value="C:plasma membrane"/>
    <property type="evidence" value="ECO:0007669"/>
    <property type="project" value="UniProtKB-SubCell"/>
</dbReference>
<dbReference type="PANTHER" id="PTHR30540">
    <property type="entry name" value="OSMOTIC STRESS POTASSIUM TRANSPORTER"/>
    <property type="match status" value="1"/>
</dbReference>
<feature type="transmembrane region" description="Helical" evidence="13">
    <location>
        <begin position="370"/>
        <end position="394"/>
    </location>
</feature>
<dbReference type="AlphaFoldDB" id="A0A6N4R7I0"/>
<comment type="function">
    <text evidence="13">Transport of potassium into the cell. Likely operates as a K(+):H(+) symporter.</text>
</comment>
<evidence type="ECO:0000256" key="8">
    <source>
        <dbReference type="ARBA" id="ARBA00022847"/>
    </source>
</evidence>
<name>A0A6N4R7I0_BLAVI</name>
<evidence type="ECO:0000256" key="9">
    <source>
        <dbReference type="ARBA" id="ARBA00022958"/>
    </source>
</evidence>
<dbReference type="InterPro" id="IPR003855">
    <property type="entry name" value="K+_transporter"/>
</dbReference>
<feature type="transmembrane region" description="Helical" evidence="13">
    <location>
        <begin position="431"/>
        <end position="448"/>
    </location>
</feature>
<comment type="similarity">
    <text evidence="2 13">Belongs to the HAK/KUP transporter (TC 2.A.72) family.</text>
</comment>
<keyword evidence="3 13" id="KW-0813">Transport</keyword>
<feature type="transmembrane region" description="Helical" evidence="13">
    <location>
        <begin position="338"/>
        <end position="364"/>
    </location>
</feature>
<evidence type="ECO:0000256" key="4">
    <source>
        <dbReference type="ARBA" id="ARBA00022475"/>
    </source>
</evidence>
<sequence>MSHAHNTFHDSHNQSRTAMFVAALGVVFGDIGTSPLYTMRESFHAAGLPVNELNVFGILSAIAWSLILVVTLKYVSIIMRADNRGEGGILALTALAIDQFGTTRRRWIMLCLGLFGAALFYGDAIITPSISVISAMEGLQLAVPFFNGYVVLLSLFILAILFSLQHHGTHKVGALFGPIMLVWFSVIGMLGLNQIIHMPEILLALNPEYALHFAANHPFMSFLTMGAVVLAVTGGEALYADMGHLGRRPIQRAWLLLVGPALTLNYFGQGALLMQDPTTLTNPFFLMVPDDLMYPMIALTTIATVIAAQAVISGAFSITHQAIQLGYLPRMEVRHTNIYNVGQIYIPFLNHLMLVAVLLLVVTFKTSSNLAAAYGIAVTGTMLMTTLLAATVLLNRNRWHPLLVALFLGVFLAIDGLFFTANLHKIPNGGWFPLLLGAAIFFIMHTWVKGRESSQNIVASHTPLLEDFIAHINPTLPHVRRTAVFLTSNLNHAPPALVYNINHNAMLHAQIIILKVSRARIPRYPASERYSVRHYPHNITTVQATFGFLERPNVPHMLSHTLEQYGLTIRHPEALSYFLSTHTYIPSPEPVLNPVQERVFILLDKLSQSAVSFFHLPRRQVIEIGNQIEI</sequence>
<evidence type="ECO:0000256" key="12">
    <source>
        <dbReference type="ARBA" id="ARBA00023136"/>
    </source>
</evidence>
<dbReference type="Pfam" id="PF02705">
    <property type="entry name" value="K_trans"/>
    <property type="match status" value="1"/>
</dbReference>
<feature type="transmembrane region" description="Helical" evidence="13">
    <location>
        <begin position="107"/>
        <end position="126"/>
    </location>
</feature>
<evidence type="ECO:0000259" key="15">
    <source>
        <dbReference type="Pfam" id="PF22776"/>
    </source>
</evidence>
<evidence type="ECO:0000256" key="13">
    <source>
        <dbReference type="HAMAP-Rule" id="MF_01522"/>
    </source>
</evidence>
<keyword evidence="4 13" id="KW-1003">Cell membrane</keyword>
<evidence type="ECO:0000256" key="2">
    <source>
        <dbReference type="ARBA" id="ARBA00007019"/>
    </source>
</evidence>
<evidence type="ECO:0000256" key="1">
    <source>
        <dbReference type="ARBA" id="ARBA00004141"/>
    </source>
</evidence>
<keyword evidence="7 13" id="KW-0812">Transmembrane</keyword>
<keyword evidence="10 13" id="KW-1133">Transmembrane helix</keyword>
<dbReference type="HAMAP" id="MF_01522">
    <property type="entry name" value="Kup"/>
    <property type="match status" value="1"/>
</dbReference>
<evidence type="ECO:0000313" key="17">
    <source>
        <dbReference type="Proteomes" id="UP000320948"/>
    </source>
</evidence>
<dbReference type="GO" id="GO:0015293">
    <property type="term" value="F:symporter activity"/>
    <property type="evidence" value="ECO:0007669"/>
    <property type="project" value="UniProtKB-UniRule"/>
</dbReference>
<evidence type="ECO:0000256" key="6">
    <source>
        <dbReference type="ARBA" id="ARBA00022538"/>
    </source>
</evidence>
<feature type="transmembrane region" description="Helical" evidence="13">
    <location>
        <begin position="252"/>
        <end position="272"/>
    </location>
</feature>
<feature type="transmembrane region" description="Helical" evidence="13">
    <location>
        <begin position="401"/>
        <end position="419"/>
    </location>
</feature>
<keyword evidence="5" id="KW-0997">Cell inner membrane</keyword>
<dbReference type="InterPro" id="IPR053952">
    <property type="entry name" value="K_trans_C"/>
</dbReference>
<comment type="catalytic activity">
    <reaction evidence="13">
        <text>K(+)(in) + H(+)(in) = K(+)(out) + H(+)(out)</text>
        <dbReference type="Rhea" id="RHEA:28490"/>
        <dbReference type="ChEBI" id="CHEBI:15378"/>
        <dbReference type="ChEBI" id="CHEBI:29103"/>
    </reaction>
</comment>
<evidence type="ECO:0000256" key="3">
    <source>
        <dbReference type="ARBA" id="ARBA00022448"/>
    </source>
</evidence>
<keyword evidence="8 13" id="KW-0769">Symport</keyword>
<dbReference type="Pfam" id="PF22776">
    <property type="entry name" value="K_trans_C"/>
    <property type="match status" value="1"/>
</dbReference>
<gene>
    <name evidence="13" type="primary">kup</name>
    <name evidence="16" type="ORF">DI628_01180</name>
</gene>
<feature type="transmembrane region" description="Helical" evidence="13">
    <location>
        <begin position="53"/>
        <end position="75"/>
    </location>
</feature>
<keyword evidence="9 13" id="KW-0630">Potassium</keyword>
<feature type="transmembrane region" description="Helical" evidence="13">
    <location>
        <begin position="176"/>
        <end position="199"/>
    </location>
</feature>
<evidence type="ECO:0000256" key="10">
    <source>
        <dbReference type="ARBA" id="ARBA00022989"/>
    </source>
</evidence>